<proteinExistence type="predicted"/>
<feature type="signal peptide" evidence="1">
    <location>
        <begin position="1"/>
        <end position="22"/>
    </location>
</feature>
<feature type="domain" description="Glucose/Sorbosone dehydrogenase" evidence="2">
    <location>
        <begin position="34"/>
        <end position="362"/>
    </location>
</feature>
<dbReference type="RefSeq" id="WP_080049394.1">
    <property type="nucleotide sequence ID" value="NZ_CP020100.1"/>
</dbReference>
<dbReference type="SUPFAM" id="SSF50952">
    <property type="entry name" value="Soluble quinoprotein glucose dehydrogenase"/>
    <property type="match status" value="1"/>
</dbReference>
<reference evidence="3 4" key="1">
    <citation type="submission" date="2017-03" db="EMBL/GenBank/DDBJ databases">
        <title>Complete genome sequence of the novel DNRA strain Pseudomonas sp. S-6-2 isolated from Chinese polluted river sediment. Journal of Biotechnology.</title>
        <authorList>
            <person name="Li J."/>
            <person name="Xiang F."/>
            <person name="Wang L."/>
            <person name="Xi L."/>
            <person name="Liu J."/>
        </authorList>
    </citation>
    <scope>NUCLEOTIDE SEQUENCE [LARGE SCALE GENOMIC DNA]</scope>
    <source>
        <strain evidence="3 4">S-6-2</strain>
    </source>
</reference>
<dbReference type="STRING" id="1931241.BVH74_07140"/>
<keyword evidence="1" id="KW-0732">Signal</keyword>
<sequence length="366" mass="40146">MKRRTQMTLISLGMSAALAVQAADYRIETVAQGLNHPWSLAFLPDGRMLVTERTGQLRLIDAQGNLQAEPLSGVPEVYVERQAGLFEVALDPEFAENQRLFLSYACGTESANNTCLASARLTDTGLEQVNELFRAEFAKRGGAHYGGRIAFLPDHTLILTLGDAFIHREEAQNPANHLGAIVRLHRDGSVPEDNPFVGQEGARPELYSIGHRNVQGLVWDAEQQRLLAHEHGPRGGDELNLIEPGLNYGWPKITYGVDYSGAVISPYTEMDGMQQPLVQWTPSIAPSGMTLYRGEQFPAWEGNLLIGALAGQHVRRVVLEGNQVTEQESLFGELGVRIRDVRTAADGSLYLLTDSPQGQVLRVSAP</sequence>
<dbReference type="PANTHER" id="PTHR19328">
    <property type="entry name" value="HEDGEHOG-INTERACTING PROTEIN"/>
    <property type="match status" value="1"/>
</dbReference>
<keyword evidence="4" id="KW-1185">Reference proteome</keyword>
<dbReference type="Proteomes" id="UP000243488">
    <property type="component" value="Chromosome"/>
</dbReference>
<evidence type="ECO:0000313" key="3">
    <source>
        <dbReference type="EMBL" id="AQZ94541.1"/>
    </source>
</evidence>
<dbReference type="EMBL" id="CP020100">
    <property type="protein sequence ID" value="AQZ94541.1"/>
    <property type="molecule type" value="Genomic_DNA"/>
</dbReference>
<dbReference type="Gene3D" id="2.120.10.30">
    <property type="entry name" value="TolB, C-terminal domain"/>
    <property type="match status" value="1"/>
</dbReference>
<evidence type="ECO:0000256" key="1">
    <source>
        <dbReference type="SAM" id="SignalP"/>
    </source>
</evidence>
<dbReference type="InterPro" id="IPR012938">
    <property type="entry name" value="Glc/Sorbosone_DH"/>
</dbReference>
<name>A0A1V0B3S1_9GAMM</name>
<dbReference type="KEGG" id="ppha:BVH74_07140"/>
<accession>A0A1V0B3S1</accession>
<dbReference type="AlphaFoldDB" id="A0A1V0B3S1"/>
<dbReference type="PANTHER" id="PTHR19328:SF75">
    <property type="entry name" value="ALDOSE SUGAR DEHYDROGENASE YLII"/>
    <property type="match status" value="1"/>
</dbReference>
<evidence type="ECO:0000313" key="4">
    <source>
        <dbReference type="Proteomes" id="UP000243488"/>
    </source>
</evidence>
<dbReference type="Pfam" id="PF07995">
    <property type="entry name" value="GSDH"/>
    <property type="match status" value="1"/>
</dbReference>
<evidence type="ECO:0000259" key="2">
    <source>
        <dbReference type="Pfam" id="PF07995"/>
    </source>
</evidence>
<feature type="chain" id="PRO_5011984844" evidence="1">
    <location>
        <begin position="23"/>
        <end position="366"/>
    </location>
</feature>
<dbReference type="InterPro" id="IPR011042">
    <property type="entry name" value="6-blade_b-propeller_TolB-like"/>
</dbReference>
<dbReference type="InterPro" id="IPR011041">
    <property type="entry name" value="Quinoprot_gluc/sorb_DH_b-prop"/>
</dbReference>
<gene>
    <name evidence="3" type="ORF">BVH74_07140</name>
</gene>
<protein>
    <submittedName>
        <fullName evidence="3">Glucose dehydrogenase</fullName>
    </submittedName>
</protein>
<organism evidence="3 4">
    <name type="scientific">Halopseudomonas phragmitis</name>
    <dbReference type="NCBI Taxonomy" id="1931241"/>
    <lineage>
        <taxon>Bacteria</taxon>
        <taxon>Pseudomonadati</taxon>
        <taxon>Pseudomonadota</taxon>
        <taxon>Gammaproteobacteria</taxon>
        <taxon>Pseudomonadales</taxon>
        <taxon>Pseudomonadaceae</taxon>
        <taxon>Halopseudomonas</taxon>
    </lineage>
</organism>